<dbReference type="GO" id="GO:0018580">
    <property type="term" value="F:nitronate monooxygenase activity"/>
    <property type="evidence" value="ECO:0007669"/>
    <property type="project" value="InterPro"/>
</dbReference>
<evidence type="ECO:0000256" key="2">
    <source>
        <dbReference type="ARBA" id="ARBA00022643"/>
    </source>
</evidence>
<keyword evidence="1" id="KW-0285">Flavoprotein</keyword>
<proteinExistence type="predicted"/>
<evidence type="ECO:0000256" key="1">
    <source>
        <dbReference type="ARBA" id="ARBA00022630"/>
    </source>
</evidence>
<dbReference type="RefSeq" id="WP_005182695.1">
    <property type="nucleotide sequence ID" value="NZ_CP045804.1"/>
</dbReference>
<protein>
    <submittedName>
        <fullName evidence="4">Nitronate monooxygenase</fullName>
    </submittedName>
</protein>
<dbReference type="AlphaFoldDB" id="A0A857KNT3"/>
<name>A0A857KNT3_9ACTN</name>
<sequence>MRTQLAEQFGIEYPIFGFTPSQHVAAAISRAGGLGVLGCVRFNEADELDAVLEWMHENTDGKPFGVDVVMPAKIPTEGSKMDLDSMIPPEHRAFVERTLADLGVPPLGDDEGVNTGVLGWLHSVARSHVDVAMEHTRKYGQIKLIANALGSPPDDVIAVAHENGVKVAALAGTSAHALNHVGAGVDIVIAQGYEGGGHTGDVASMVLWPEIVDAVGAAPVLAAGGVGDGRQIAAAIALGAQGVWMGTYWLTAAEYELGTTGDGPSTVQQALLKASSRDTVRRRIYSGKPARLLKTRWTDAWDAPGAPDPLPMPLQNLLVGEAHARISASDDPEVVAMPAGQIVGRCNAITPVAELIDGLVSGYDAAAERMSRTVVAREGNHLVG</sequence>
<dbReference type="EMBL" id="CP045810">
    <property type="protein sequence ID" value="QHN41086.1"/>
    <property type="molecule type" value="Genomic_DNA"/>
</dbReference>
<evidence type="ECO:0000256" key="3">
    <source>
        <dbReference type="ARBA" id="ARBA00023002"/>
    </source>
</evidence>
<keyword evidence="4" id="KW-0503">Monooxygenase</keyword>
<dbReference type="Pfam" id="PF03060">
    <property type="entry name" value="NMO"/>
    <property type="match status" value="1"/>
</dbReference>
<dbReference type="CDD" id="cd04730">
    <property type="entry name" value="NPD_like"/>
    <property type="match status" value="1"/>
</dbReference>
<keyword evidence="3" id="KW-0560">Oxidoreductase</keyword>
<dbReference type="InterPro" id="IPR013785">
    <property type="entry name" value="Aldolase_TIM"/>
</dbReference>
<dbReference type="InterPro" id="IPR004136">
    <property type="entry name" value="NMO"/>
</dbReference>
<gene>
    <name evidence="4" type="ORF">GII30_19700</name>
</gene>
<dbReference type="Gene3D" id="3.20.20.70">
    <property type="entry name" value="Aldolase class I"/>
    <property type="match status" value="1"/>
</dbReference>
<keyword evidence="2" id="KW-0288">FMN</keyword>
<reference evidence="4" key="1">
    <citation type="journal article" date="2021" name="Nat. Microbiol.">
        <title>Cocultivation of an ultrasmall environmental parasitic bacterium with lytic ability against bacteria associated with wastewater foams.</title>
        <authorList>
            <person name="Batinovic S."/>
            <person name="Rose J.J.A."/>
            <person name="Ratcliffe J."/>
            <person name="Seviour R.J."/>
            <person name="Petrovski S."/>
        </authorList>
    </citation>
    <scope>NUCLEOTIDE SEQUENCE</scope>
    <source>
        <strain evidence="4">CON44</strain>
    </source>
</reference>
<dbReference type="PANTHER" id="PTHR32332">
    <property type="entry name" value="2-NITROPROPANE DIOXYGENASE"/>
    <property type="match status" value="1"/>
</dbReference>
<accession>A0A857KNT3</accession>
<evidence type="ECO:0000313" key="4">
    <source>
        <dbReference type="EMBL" id="QHN41086.1"/>
    </source>
</evidence>
<dbReference type="SUPFAM" id="SSF51412">
    <property type="entry name" value="Inosine monophosphate dehydrogenase (IMPDH)"/>
    <property type="match status" value="1"/>
</dbReference>
<dbReference type="PANTHER" id="PTHR32332:SF38">
    <property type="entry name" value="MONOOXYGENASE RV1533-RELATED"/>
    <property type="match status" value="1"/>
</dbReference>
<organism evidence="4">
    <name type="scientific">Gordonia amarae</name>
    <dbReference type="NCBI Taxonomy" id="36821"/>
    <lineage>
        <taxon>Bacteria</taxon>
        <taxon>Bacillati</taxon>
        <taxon>Actinomycetota</taxon>
        <taxon>Actinomycetes</taxon>
        <taxon>Mycobacteriales</taxon>
        <taxon>Gordoniaceae</taxon>
        <taxon>Gordonia</taxon>
    </lineage>
</organism>